<gene>
    <name evidence="1" type="ORF">EVAR_84759_1</name>
</gene>
<dbReference type="AlphaFoldDB" id="A0A4C1U7Z6"/>
<evidence type="ECO:0000313" key="2">
    <source>
        <dbReference type="Proteomes" id="UP000299102"/>
    </source>
</evidence>
<comment type="caution">
    <text evidence="1">The sequence shown here is derived from an EMBL/GenBank/DDBJ whole genome shotgun (WGS) entry which is preliminary data.</text>
</comment>
<accession>A0A4C1U7Z6</accession>
<organism evidence="1 2">
    <name type="scientific">Eumeta variegata</name>
    <name type="common">Bagworm moth</name>
    <name type="synonym">Eumeta japonica</name>
    <dbReference type="NCBI Taxonomy" id="151549"/>
    <lineage>
        <taxon>Eukaryota</taxon>
        <taxon>Metazoa</taxon>
        <taxon>Ecdysozoa</taxon>
        <taxon>Arthropoda</taxon>
        <taxon>Hexapoda</taxon>
        <taxon>Insecta</taxon>
        <taxon>Pterygota</taxon>
        <taxon>Neoptera</taxon>
        <taxon>Endopterygota</taxon>
        <taxon>Lepidoptera</taxon>
        <taxon>Glossata</taxon>
        <taxon>Ditrysia</taxon>
        <taxon>Tineoidea</taxon>
        <taxon>Psychidae</taxon>
        <taxon>Oiketicinae</taxon>
        <taxon>Eumeta</taxon>
    </lineage>
</organism>
<reference evidence="1 2" key="1">
    <citation type="journal article" date="2019" name="Commun. Biol.">
        <title>The bagworm genome reveals a unique fibroin gene that provides high tensile strength.</title>
        <authorList>
            <person name="Kono N."/>
            <person name="Nakamura H."/>
            <person name="Ohtoshi R."/>
            <person name="Tomita M."/>
            <person name="Numata K."/>
            <person name="Arakawa K."/>
        </authorList>
    </citation>
    <scope>NUCLEOTIDE SEQUENCE [LARGE SCALE GENOMIC DNA]</scope>
</reference>
<proteinExistence type="predicted"/>
<dbReference type="EMBL" id="BGZK01000141">
    <property type="protein sequence ID" value="GBP22522.1"/>
    <property type="molecule type" value="Genomic_DNA"/>
</dbReference>
<evidence type="ECO:0000313" key="1">
    <source>
        <dbReference type="EMBL" id="GBP22522.1"/>
    </source>
</evidence>
<protein>
    <submittedName>
        <fullName evidence="1">Uncharacterized protein</fullName>
    </submittedName>
</protein>
<keyword evidence="2" id="KW-1185">Reference proteome</keyword>
<name>A0A4C1U7Z6_EUMVA</name>
<dbReference type="Proteomes" id="UP000299102">
    <property type="component" value="Unassembled WGS sequence"/>
</dbReference>
<dbReference type="OrthoDB" id="7480128at2759"/>
<sequence length="68" mass="7569">MLKNEVLSGHGCFRKYLYIIARKGPSDERQHCGGRFEDTSQHTQETCPAWAAERAALVAAALMVTSRC</sequence>